<keyword evidence="5" id="KW-0560">Oxidoreductase</keyword>
<comment type="similarity">
    <text evidence="2">Belongs to the GMC oxidoreductase family.</text>
</comment>
<evidence type="ECO:0000256" key="4">
    <source>
        <dbReference type="ARBA" id="ARBA00022827"/>
    </source>
</evidence>
<evidence type="ECO:0000313" key="8">
    <source>
        <dbReference type="EMBL" id="MDL2406039.1"/>
    </source>
</evidence>
<protein>
    <submittedName>
        <fullName evidence="8">GMC family oxidoreductase</fullName>
    </submittedName>
</protein>
<proteinExistence type="inferred from homology"/>
<dbReference type="InterPro" id="IPR051473">
    <property type="entry name" value="P2Ox-like"/>
</dbReference>
<evidence type="ECO:0000256" key="5">
    <source>
        <dbReference type="ARBA" id="ARBA00023002"/>
    </source>
</evidence>
<evidence type="ECO:0000256" key="2">
    <source>
        <dbReference type="ARBA" id="ARBA00010790"/>
    </source>
</evidence>
<dbReference type="Pfam" id="PF00732">
    <property type="entry name" value="GMC_oxred_N"/>
    <property type="match status" value="1"/>
</dbReference>
<evidence type="ECO:0000259" key="6">
    <source>
        <dbReference type="Pfam" id="PF00732"/>
    </source>
</evidence>
<gene>
    <name evidence="8" type="ORF">PY650_10245</name>
</gene>
<dbReference type="Gene3D" id="3.50.50.60">
    <property type="entry name" value="FAD/NAD(P)-binding domain"/>
    <property type="match status" value="2"/>
</dbReference>
<dbReference type="PANTHER" id="PTHR42784">
    <property type="entry name" value="PYRANOSE 2-OXIDASE"/>
    <property type="match status" value="1"/>
</dbReference>
<organism evidence="8 9">
    <name type="scientific">Rhizobium calliandrae</name>
    <dbReference type="NCBI Taxonomy" id="1312182"/>
    <lineage>
        <taxon>Bacteria</taxon>
        <taxon>Pseudomonadati</taxon>
        <taxon>Pseudomonadota</taxon>
        <taxon>Alphaproteobacteria</taxon>
        <taxon>Hyphomicrobiales</taxon>
        <taxon>Rhizobiaceae</taxon>
        <taxon>Rhizobium/Agrobacterium group</taxon>
        <taxon>Rhizobium</taxon>
    </lineage>
</organism>
<comment type="cofactor">
    <cofactor evidence="1">
        <name>FAD</name>
        <dbReference type="ChEBI" id="CHEBI:57692"/>
    </cofactor>
</comment>
<dbReference type="InterPro" id="IPR000172">
    <property type="entry name" value="GMC_OxRdtase_N"/>
</dbReference>
<keyword evidence="3" id="KW-0285">Flavoprotein</keyword>
<evidence type="ECO:0000256" key="3">
    <source>
        <dbReference type="ARBA" id="ARBA00022630"/>
    </source>
</evidence>
<evidence type="ECO:0000259" key="7">
    <source>
        <dbReference type="Pfam" id="PF05199"/>
    </source>
</evidence>
<dbReference type="InterPro" id="IPR007867">
    <property type="entry name" value="GMC_OxRtase_C"/>
</dbReference>
<dbReference type="EMBL" id="JARFYN010000010">
    <property type="protein sequence ID" value="MDL2406039.1"/>
    <property type="molecule type" value="Genomic_DNA"/>
</dbReference>
<feature type="domain" description="Glucose-methanol-choline oxidoreductase N-terminal" evidence="6">
    <location>
        <begin position="206"/>
        <end position="289"/>
    </location>
</feature>
<reference evidence="8" key="1">
    <citation type="submission" date="2023-06" db="EMBL/GenBank/DDBJ databases">
        <title>Phylogenetic Diversity of Rhizobium strains.</title>
        <authorList>
            <person name="Moura F.T."/>
            <person name="Helene L.C.F."/>
            <person name="Hungria M."/>
        </authorList>
    </citation>
    <scope>NUCLEOTIDE SEQUENCE</scope>
    <source>
        <strain evidence="8">CCGE524</strain>
    </source>
</reference>
<dbReference type="Proteomes" id="UP001172630">
    <property type="component" value="Unassembled WGS sequence"/>
</dbReference>
<evidence type="ECO:0000313" key="9">
    <source>
        <dbReference type="Proteomes" id="UP001172630"/>
    </source>
</evidence>
<comment type="caution">
    <text evidence="8">The sequence shown here is derived from an EMBL/GenBank/DDBJ whole genome shotgun (WGS) entry which is preliminary data.</text>
</comment>
<keyword evidence="9" id="KW-1185">Reference proteome</keyword>
<name>A0ABT7KFT1_9HYPH</name>
<accession>A0ABT7KFT1</accession>
<dbReference type="SUPFAM" id="SSF51905">
    <property type="entry name" value="FAD/NAD(P)-binding domain"/>
    <property type="match status" value="1"/>
</dbReference>
<evidence type="ECO:0000256" key="1">
    <source>
        <dbReference type="ARBA" id="ARBA00001974"/>
    </source>
</evidence>
<sequence length="571" mass="62762">MVFRDLRSAPDNALLDADIAIVGGGPAGITIARELANTPFSVLVIDSGGLDYEAEVQTLNAVENVGEPVARAGIEPVGRGYSGSQEWLNEIPAFELRNRLLGGSSYTWVGKCAAFDEIDFARRPWLSLSGWPIGRDNLQTALDKAGDLLNLGPNLYDEHLYERLHSRPTDLGLNSDLVRPFFWQFSHERDQHGEPMRFNRRAREINATNIDFLTHATVMEVVLDHNGRRATSLNVMSLEGNKAVINARTIVLCGGGIENARLLLASNALMKSGIGNSRDVVGRYLADHPRTALAHVTGRDIARIARHFNFYGLSHKGRTHFYLQGLSLGPDMQMREGLTNCAAYPVQIHAADDPWAALKRVARGSHRTLARDLSAIGRSPGMIASGLYNRLIRKRGLPHRSTELRFDVMAEQELDPESRVTLSHQRDRFGRPVPRVDWKIGSCEIKSIKRLAQVISKEFGRIGLPRPQLAHWIAMDDDSGASFTDMAHPSCTTRMGTDRATSVVDPNAMVHGIDGLFVAGSSVFPTSGHANPTLMVLTLAIRLADHLKARHAIDRGRVASGRLSQAVVKTA</sequence>
<dbReference type="RefSeq" id="WP_285879069.1">
    <property type="nucleotide sequence ID" value="NZ_JARFYN010000010.1"/>
</dbReference>
<dbReference type="Pfam" id="PF05199">
    <property type="entry name" value="GMC_oxred_C"/>
    <property type="match status" value="1"/>
</dbReference>
<dbReference type="PANTHER" id="PTHR42784:SF1">
    <property type="entry name" value="PYRANOSE 2-OXIDASE"/>
    <property type="match status" value="1"/>
</dbReference>
<dbReference type="InterPro" id="IPR036188">
    <property type="entry name" value="FAD/NAD-bd_sf"/>
</dbReference>
<feature type="domain" description="Glucose-methanol-choline oxidoreductase C-terminal" evidence="7">
    <location>
        <begin position="417"/>
        <end position="540"/>
    </location>
</feature>
<keyword evidence="4" id="KW-0274">FAD</keyword>